<dbReference type="RefSeq" id="WP_369753931.1">
    <property type="nucleotide sequence ID" value="NZ_CP165625.1"/>
</dbReference>
<evidence type="ECO:0000256" key="4">
    <source>
        <dbReference type="ARBA" id="ARBA00022679"/>
    </source>
</evidence>
<dbReference type="SMART" id="SM00086">
    <property type="entry name" value="PAC"/>
    <property type="match status" value="3"/>
</dbReference>
<feature type="domain" description="PAC" evidence="9">
    <location>
        <begin position="617"/>
        <end position="668"/>
    </location>
</feature>
<dbReference type="SMART" id="SM00387">
    <property type="entry name" value="HATPase_c"/>
    <property type="match status" value="1"/>
</dbReference>
<keyword evidence="4" id="KW-0808">Transferase</keyword>
<dbReference type="PROSITE" id="PS50112">
    <property type="entry name" value="PAS"/>
    <property type="match status" value="2"/>
</dbReference>
<reference evidence="11" key="1">
    <citation type="submission" date="2024-07" db="EMBL/GenBank/DDBJ databases">
        <authorList>
            <person name="Biller S.J."/>
        </authorList>
    </citation>
    <scope>NUCLEOTIDE SEQUENCE</scope>
    <source>
        <strain evidence="11">WC2409</strain>
    </source>
</reference>
<dbReference type="InterPro" id="IPR013655">
    <property type="entry name" value="PAS_fold_3"/>
</dbReference>
<evidence type="ECO:0000259" key="8">
    <source>
        <dbReference type="PROSITE" id="PS50112"/>
    </source>
</evidence>
<dbReference type="InterPro" id="IPR000700">
    <property type="entry name" value="PAS-assoc_C"/>
</dbReference>
<feature type="domain" description="PAS" evidence="8">
    <location>
        <begin position="251"/>
        <end position="307"/>
    </location>
</feature>
<dbReference type="SUPFAM" id="SSF55785">
    <property type="entry name" value="PYP-like sensor domain (PAS domain)"/>
    <property type="match status" value="3"/>
</dbReference>
<dbReference type="PROSITE" id="PS50109">
    <property type="entry name" value="HIS_KIN"/>
    <property type="match status" value="1"/>
</dbReference>
<dbReference type="InterPro" id="IPR035965">
    <property type="entry name" value="PAS-like_dom_sf"/>
</dbReference>
<keyword evidence="6" id="KW-0472">Membrane</keyword>
<dbReference type="PRINTS" id="PR00344">
    <property type="entry name" value="BCTRLSENSOR"/>
</dbReference>
<dbReference type="Pfam" id="PF08447">
    <property type="entry name" value="PAS_3"/>
    <property type="match status" value="2"/>
</dbReference>
<feature type="domain" description="CHASE" evidence="10">
    <location>
        <begin position="60"/>
        <end position="149"/>
    </location>
</feature>
<dbReference type="SUPFAM" id="SSF55874">
    <property type="entry name" value="ATPase domain of HSP90 chaperone/DNA topoisomerase II/histidine kinase"/>
    <property type="match status" value="1"/>
</dbReference>
<sequence length="896" mass="102463">MDNTLKVLRQNIEQSLKNCYTTTLTLALTINDDGIPEDFNSIGQRLIESNNSIEAVQLVPNGIIRYIYPMKDNEAAMGLNILKSAYLKKEALKSILNQKMYFAGPLELRQGGQGIVGRLPVYIKNKFWGFSAVIIKLDKLLKTSGINAIDKTKYYFQISKRNPITQKDVYFLPQKIKLSENSFVTNTIPDGDWKLYLIDTKSTNALTSFIVSIILSFILALTFGFLTLLLLKKPAELQVLVDKQASNLIDNEIKFKTIFDQAAIGISNVDPITGTFLEINNQFCKLLGYTQKEMKEKNYQSITHPDDLKDDIATVKKINNGTINDYTVEKRYLTKKGDVIWVNLSVTPLWKKNEKPTSNIVIIEDITQKKEAEQLIKQSQIRFKSLFDDSPLPLWEQDYSHVKKYLQELNLINESKENISSYLKQHPEVIKKCFSLVHIIDVNNECLIQYDPKTKSELLTNFDIIFSDVAIPSFTNHIIAICRNENSLIMDAKIKNPKGEIRDVNFIYSVMKGYEDTLERVIISTEDITERKKQEKIILNSQIRIESLINTIDGIVWECDAQTFQFTFISKKVENILGYTTEEWLSSPTFWADHIYTEDKEEVVKYCSNQTNLMLDHDFEYRMIAKNGNIVWLRDIVNVITKNNKAVSLRGIMIDVTKTKEIEKDLNSSFFLVSEQNKRLLNFSYIVSHNLRSHTSNITSLTGLIETAESDEEREQMVQLLKTVSNSLNETLFNLNEVVNIQTNIGLVSEKINLKKYIDNTFNILAEQIKIKGAHITSNVSDDIEINYNPAYLESILFNIISNAIRYSHKDREPKILINFLKENNLKVIEISDNGIGIDLEKNANKVFGMYKTFSDNPNAKGIGLFITKNQIEAMGGSITIESKPGVGTTFKIYIT</sequence>
<evidence type="ECO:0000259" key="10">
    <source>
        <dbReference type="PROSITE" id="PS50839"/>
    </source>
</evidence>
<dbReference type="PANTHER" id="PTHR43304:SF1">
    <property type="entry name" value="PAC DOMAIN-CONTAINING PROTEIN"/>
    <property type="match status" value="1"/>
</dbReference>
<dbReference type="GO" id="GO:0004673">
    <property type="term" value="F:protein histidine kinase activity"/>
    <property type="evidence" value="ECO:0007669"/>
    <property type="project" value="UniProtKB-EC"/>
</dbReference>
<evidence type="ECO:0000259" key="9">
    <source>
        <dbReference type="PROSITE" id="PS50113"/>
    </source>
</evidence>
<organism evidence="11">
    <name type="scientific">Flavobacterium sp. WC2409</name>
    <dbReference type="NCBI Taxonomy" id="3234139"/>
    <lineage>
        <taxon>Bacteria</taxon>
        <taxon>Pseudomonadati</taxon>
        <taxon>Bacteroidota</taxon>
        <taxon>Flavobacteriia</taxon>
        <taxon>Flavobacteriales</taxon>
        <taxon>Flavobacteriaceae</taxon>
        <taxon>Flavobacterium</taxon>
    </lineage>
</organism>
<keyword evidence="3" id="KW-0597">Phosphoprotein</keyword>
<gene>
    <name evidence="11" type="ORF">AB3G34_07425</name>
</gene>
<dbReference type="Pfam" id="PF02518">
    <property type="entry name" value="HATPase_c"/>
    <property type="match status" value="1"/>
</dbReference>
<evidence type="ECO:0000256" key="3">
    <source>
        <dbReference type="ARBA" id="ARBA00022553"/>
    </source>
</evidence>
<keyword evidence="6" id="KW-1133">Transmembrane helix</keyword>
<feature type="domain" description="Histidine kinase" evidence="7">
    <location>
        <begin position="686"/>
        <end position="896"/>
    </location>
</feature>
<protein>
    <recommendedName>
        <fullName evidence="2">histidine kinase</fullName>
        <ecNumber evidence="2">2.7.13.3</ecNumber>
    </recommendedName>
</protein>
<feature type="domain" description="PAC" evidence="9">
    <location>
        <begin position="326"/>
        <end position="378"/>
    </location>
</feature>
<dbReference type="EC" id="2.7.13.3" evidence="2"/>
<evidence type="ECO:0000256" key="2">
    <source>
        <dbReference type="ARBA" id="ARBA00012438"/>
    </source>
</evidence>
<dbReference type="CDD" id="cd00130">
    <property type="entry name" value="PAS"/>
    <property type="match status" value="2"/>
</dbReference>
<keyword evidence="6" id="KW-0812">Transmembrane</keyword>
<dbReference type="PANTHER" id="PTHR43304">
    <property type="entry name" value="PHYTOCHROME-LIKE PROTEIN CPH1"/>
    <property type="match status" value="1"/>
</dbReference>
<dbReference type="EMBL" id="CP165625">
    <property type="protein sequence ID" value="XDU96937.1"/>
    <property type="molecule type" value="Genomic_DNA"/>
</dbReference>
<dbReference type="Pfam" id="PF03924">
    <property type="entry name" value="CHASE"/>
    <property type="match status" value="1"/>
</dbReference>
<feature type="transmembrane region" description="Helical" evidence="6">
    <location>
        <begin position="209"/>
        <end position="231"/>
    </location>
</feature>
<dbReference type="PROSITE" id="PS50113">
    <property type="entry name" value="PAC"/>
    <property type="match status" value="2"/>
</dbReference>
<dbReference type="InterPro" id="IPR001610">
    <property type="entry name" value="PAC"/>
</dbReference>
<keyword evidence="5" id="KW-0418">Kinase</keyword>
<dbReference type="InterPro" id="IPR006189">
    <property type="entry name" value="CHASE_dom"/>
</dbReference>
<evidence type="ECO:0000313" key="11">
    <source>
        <dbReference type="EMBL" id="XDU96937.1"/>
    </source>
</evidence>
<evidence type="ECO:0000256" key="5">
    <source>
        <dbReference type="ARBA" id="ARBA00022777"/>
    </source>
</evidence>
<name>A0AB39W6M9_9FLAO</name>
<comment type="catalytic activity">
    <reaction evidence="1">
        <text>ATP + protein L-histidine = ADP + protein N-phospho-L-histidine.</text>
        <dbReference type="EC" id="2.7.13.3"/>
    </reaction>
</comment>
<evidence type="ECO:0000259" key="7">
    <source>
        <dbReference type="PROSITE" id="PS50109"/>
    </source>
</evidence>
<dbReference type="AlphaFoldDB" id="A0AB39W6M9"/>
<dbReference type="InterPro" id="IPR003594">
    <property type="entry name" value="HATPase_dom"/>
</dbReference>
<dbReference type="InterPro" id="IPR052162">
    <property type="entry name" value="Sensor_kinase/Photoreceptor"/>
</dbReference>
<dbReference type="Gene3D" id="3.30.450.20">
    <property type="entry name" value="PAS domain"/>
    <property type="match status" value="2"/>
</dbReference>
<evidence type="ECO:0000256" key="6">
    <source>
        <dbReference type="SAM" id="Phobius"/>
    </source>
</evidence>
<accession>A0AB39W6M9</accession>
<dbReference type="SMART" id="SM00091">
    <property type="entry name" value="PAS"/>
    <property type="match status" value="2"/>
</dbReference>
<dbReference type="InterPro" id="IPR000014">
    <property type="entry name" value="PAS"/>
</dbReference>
<dbReference type="NCBIfam" id="TIGR00229">
    <property type="entry name" value="sensory_box"/>
    <property type="match status" value="2"/>
</dbReference>
<dbReference type="InterPro" id="IPR036890">
    <property type="entry name" value="HATPase_C_sf"/>
</dbReference>
<dbReference type="Gene3D" id="3.30.565.10">
    <property type="entry name" value="Histidine kinase-like ATPase, C-terminal domain"/>
    <property type="match status" value="1"/>
</dbReference>
<dbReference type="InterPro" id="IPR004358">
    <property type="entry name" value="Sig_transdc_His_kin-like_C"/>
</dbReference>
<dbReference type="SMART" id="SM01079">
    <property type="entry name" value="CHASE"/>
    <property type="match status" value="1"/>
</dbReference>
<evidence type="ECO:0000256" key="1">
    <source>
        <dbReference type="ARBA" id="ARBA00000085"/>
    </source>
</evidence>
<dbReference type="InterPro" id="IPR005467">
    <property type="entry name" value="His_kinase_dom"/>
</dbReference>
<feature type="domain" description="PAS" evidence="8">
    <location>
        <begin position="541"/>
        <end position="618"/>
    </location>
</feature>
<dbReference type="PROSITE" id="PS50839">
    <property type="entry name" value="CHASE"/>
    <property type="match status" value="1"/>
</dbReference>
<proteinExistence type="predicted"/>